<feature type="region of interest" description="Disordered" evidence="1">
    <location>
        <begin position="369"/>
        <end position="391"/>
    </location>
</feature>
<dbReference type="GO" id="GO:0004843">
    <property type="term" value="F:cysteine-type deubiquitinase activity"/>
    <property type="evidence" value="ECO:0007669"/>
    <property type="project" value="InterPro"/>
</dbReference>
<evidence type="ECO:0000256" key="1">
    <source>
        <dbReference type="SAM" id="MobiDB-lite"/>
    </source>
</evidence>
<dbReference type="PROSITE" id="PS00973">
    <property type="entry name" value="USP_2"/>
    <property type="match status" value="1"/>
</dbReference>
<gene>
    <name evidence="3" type="ORF">P175DRAFT_0532294</name>
</gene>
<dbReference type="EMBL" id="MSFN02000004">
    <property type="protein sequence ID" value="PTU20930.1"/>
    <property type="molecule type" value="Genomic_DNA"/>
</dbReference>
<feature type="compositionally biased region" description="Polar residues" evidence="1">
    <location>
        <begin position="498"/>
        <end position="514"/>
    </location>
</feature>
<dbReference type="PROSITE" id="PS50235">
    <property type="entry name" value="USP_3"/>
    <property type="match status" value="1"/>
</dbReference>
<dbReference type="RefSeq" id="XP_040752322.1">
    <property type="nucleotide sequence ID" value="XM_040899953.1"/>
</dbReference>
<dbReference type="OrthoDB" id="289038at2759"/>
<dbReference type="GO" id="GO:0016579">
    <property type="term" value="P:protein deubiquitination"/>
    <property type="evidence" value="ECO:0007669"/>
    <property type="project" value="InterPro"/>
</dbReference>
<feature type="compositionally biased region" description="Basic residues" evidence="1">
    <location>
        <begin position="475"/>
        <end position="497"/>
    </location>
</feature>
<dbReference type="Pfam" id="PF00443">
    <property type="entry name" value="UCH"/>
    <property type="match status" value="1"/>
</dbReference>
<sequence length="534" mass="59834">MAITADGAQAAQQHQITISSSWGPSYPQNRTRGFKNPSVLCYRNAVLTLLLHTPLLLNWIEEAHKNTHDCDPRNINLICALSHLVSFYWFTNGETQSHESCMELVWSRLRATSWSDVNVNGQQDAREFLEAFFKQLKQDAVAQRHWELQRLFQIRSNKHLDCKTCGTRAPLQPDQQFFLVASFPEVVNQSQSYEVAHAISHNLEESSVMWTCSSCGCSTDHSLCERIESLPEVLFIQVNRFGYKAKLLGNLKVEDQLVIPDALRDPNSLDKAEARYELYSIIFHKGPSVNTGHYVCAVKSIRNDWRLVDDGDVKDGLALDEILGRKKYNNQTYILAYRRLPLDGVPTRARNYTIKALAPSTLLFKRGSPAASPPLTSTIPRSREPANNGSPDVIMEESIHLRDGVEWKVTHNLMFPDGVDHLIELKPRARLQHAKVHLTFTSPATGEVLEGEVSIPLAPKKKSTTTTKTSITTIRRTRGRPPKSKKAPKPKRHKKKTLGTTAPQAGASNSNEDSVSVPAPDGGKQPPNTIVKKE</sequence>
<dbReference type="GO" id="GO:0005634">
    <property type="term" value="C:nucleus"/>
    <property type="evidence" value="ECO:0007669"/>
    <property type="project" value="TreeGrafter"/>
</dbReference>
<dbReference type="AlphaFoldDB" id="A0A2T5LXC7"/>
<accession>A0A2T5LXC7</accession>
<organism evidence="3 4">
    <name type="scientific">Aspergillus ochraceoroseus IBT 24754</name>
    <dbReference type="NCBI Taxonomy" id="1392256"/>
    <lineage>
        <taxon>Eukaryota</taxon>
        <taxon>Fungi</taxon>
        <taxon>Dikarya</taxon>
        <taxon>Ascomycota</taxon>
        <taxon>Pezizomycotina</taxon>
        <taxon>Eurotiomycetes</taxon>
        <taxon>Eurotiomycetidae</taxon>
        <taxon>Eurotiales</taxon>
        <taxon>Aspergillaceae</taxon>
        <taxon>Aspergillus</taxon>
        <taxon>Aspergillus subgen. Nidulantes</taxon>
    </lineage>
</organism>
<proteinExistence type="predicted"/>
<dbReference type="InterPro" id="IPR001394">
    <property type="entry name" value="Peptidase_C19_UCH"/>
</dbReference>
<dbReference type="InterPro" id="IPR038765">
    <property type="entry name" value="Papain-like_cys_pep_sf"/>
</dbReference>
<dbReference type="Gene3D" id="3.90.70.10">
    <property type="entry name" value="Cysteine proteinases"/>
    <property type="match status" value="1"/>
</dbReference>
<feature type="region of interest" description="Disordered" evidence="1">
    <location>
        <begin position="459"/>
        <end position="534"/>
    </location>
</feature>
<dbReference type="InterPro" id="IPR050164">
    <property type="entry name" value="Peptidase_C19"/>
</dbReference>
<protein>
    <recommendedName>
        <fullName evidence="2">USP domain-containing protein</fullName>
    </recommendedName>
</protein>
<feature type="compositionally biased region" description="Low complexity" evidence="1">
    <location>
        <begin position="464"/>
        <end position="474"/>
    </location>
</feature>
<feature type="compositionally biased region" description="Polar residues" evidence="1">
    <location>
        <begin position="374"/>
        <end position="390"/>
    </location>
</feature>
<dbReference type="Proteomes" id="UP000244073">
    <property type="component" value="Unassembled WGS sequence"/>
</dbReference>
<feature type="domain" description="USP" evidence="2">
    <location>
        <begin position="32"/>
        <end position="340"/>
    </location>
</feature>
<dbReference type="GeneID" id="63816835"/>
<dbReference type="VEuPathDB" id="FungiDB:P175DRAFT_0532294"/>
<dbReference type="CDD" id="cd02257">
    <property type="entry name" value="Peptidase_C19"/>
    <property type="match status" value="1"/>
</dbReference>
<dbReference type="GO" id="GO:0005829">
    <property type="term" value="C:cytosol"/>
    <property type="evidence" value="ECO:0007669"/>
    <property type="project" value="TreeGrafter"/>
</dbReference>
<name>A0A2T5LXC7_9EURO</name>
<evidence type="ECO:0000313" key="4">
    <source>
        <dbReference type="Proteomes" id="UP000244073"/>
    </source>
</evidence>
<reference evidence="3 4" key="1">
    <citation type="journal article" date="2018" name="Proc. Natl. Acad. Sci. U.S.A.">
        <title>Linking secondary metabolites to gene clusters through genome sequencing of six diverse Aspergillus species.</title>
        <authorList>
            <person name="Kaerboelling I."/>
            <person name="Vesth T.C."/>
            <person name="Frisvad J.C."/>
            <person name="Nybo J.L."/>
            <person name="Theobald S."/>
            <person name="Kuo A."/>
            <person name="Bowyer P."/>
            <person name="Matsuda Y."/>
            <person name="Mondo S."/>
            <person name="Lyhne E.K."/>
            <person name="Kogle M.E."/>
            <person name="Clum A."/>
            <person name="Lipzen A."/>
            <person name="Salamov A."/>
            <person name="Ngan C.Y."/>
            <person name="Daum C."/>
            <person name="Chiniquy J."/>
            <person name="Barry K."/>
            <person name="LaButti K."/>
            <person name="Haridas S."/>
            <person name="Simmons B.A."/>
            <person name="Magnuson J.K."/>
            <person name="Mortensen U.H."/>
            <person name="Larsen T.O."/>
            <person name="Grigoriev I.V."/>
            <person name="Baker S.E."/>
            <person name="Andersen M.R."/>
        </authorList>
    </citation>
    <scope>NUCLEOTIDE SEQUENCE [LARGE SCALE GENOMIC DNA]</scope>
    <source>
        <strain evidence="3 4">IBT 24754</strain>
    </source>
</reference>
<dbReference type="SUPFAM" id="SSF54001">
    <property type="entry name" value="Cysteine proteinases"/>
    <property type="match status" value="1"/>
</dbReference>
<dbReference type="PANTHER" id="PTHR24006">
    <property type="entry name" value="UBIQUITIN CARBOXYL-TERMINAL HYDROLASE"/>
    <property type="match status" value="1"/>
</dbReference>
<comment type="caution">
    <text evidence="3">The sequence shown here is derived from an EMBL/GenBank/DDBJ whole genome shotgun (WGS) entry which is preliminary data.</text>
</comment>
<evidence type="ECO:0000259" key="2">
    <source>
        <dbReference type="PROSITE" id="PS50235"/>
    </source>
</evidence>
<dbReference type="InterPro" id="IPR028889">
    <property type="entry name" value="USP"/>
</dbReference>
<dbReference type="InterPro" id="IPR018200">
    <property type="entry name" value="USP_CS"/>
</dbReference>
<evidence type="ECO:0000313" key="3">
    <source>
        <dbReference type="EMBL" id="PTU20930.1"/>
    </source>
</evidence>